<feature type="transmembrane region" description="Helical" evidence="1">
    <location>
        <begin position="202"/>
        <end position="219"/>
    </location>
</feature>
<evidence type="ECO:0000259" key="3">
    <source>
        <dbReference type="Pfam" id="PF19040"/>
    </source>
</evidence>
<dbReference type="GO" id="GO:0016020">
    <property type="term" value="C:membrane"/>
    <property type="evidence" value="ECO:0007669"/>
    <property type="project" value="TreeGrafter"/>
</dbReference>
<feature type="transmembrane region" description="Helical" evidence="1">
    <location>
        <begin position="306"/>
        <end position="322"/>
    </location>
</feature>
<dbReference type="RefSeq" id="WP_204024790.1">
    <property type="nucleotide sequence ID" value="NZ_BOOW01000014.1"/>
</dbReference>
<dbReference type="InterPro" id="IPR002656">
    <property type="entry name" value="Acyl_transf_3_dom"/>
</dbReference>
<keyword evidence="4" id="KW-0012">Acyltransferase</keyword>
<gene>
    <name evidence="4" type="ORF">Ssi02_24280</name>
</gene>
<comment type="caution">
    <text evidence="4">The sequence shown here is derived from an EMBL/GenBank/DDBJ whole genome shotgun (WGS) entry which is preliminary data.</text>
</comment>
<name>A0A919REG2_9ACTN</name>
<dbReference type="GO" id="GO:0009103">
    <property type="term" value="P:lipopolysaccharide biosynthetic process"/>
    <property type="evidence" value="ECO:0007669"/>
    <property type="project" value="TreeGrafter"/>
</dbReference>
<dbReference type="PANTHER" id="PTHR23028:SF53">
    <property type="entry name" value="ACYL_TRANSF_3 DOMAIN-CONTAINING PROTEIN"/>
    <property type="match status" value="1"/>
</dbReference>
<keyword evidence="1" id="KW-1133">Transmembrane helix</keyword>
<sequence>MRFRPDIEGLRAVAVLGVLAFHATVPGLTGGFAGVDVFFVISGFLITGLLLRDIAAHGRFSLVDFYARRARRLLPAAGIVLVATAVAAWLVLPPLRAPDIAGDVIASALYLANWRFVAAQTDYLAAEADPSPLLHYWSLAVEEQFYLLWAPIVLFVAWAARRGAAAAIGVVTVLMTGGSFALSMTWTEISEPLAYLATPTRAWQFGAGALAAVAAHYAARRDSRTAQAGEGESRTARLWRQAGAVLGVAGAGAVVWSMVAFDASTRYPGVAALVPTLGTTAVILFRSPVTALLSSRVPRAVGRLSFSWYLWHWPVLVITEAAAGPLAWGWRAALMVAAALPAWLTMKLVENPVRFSSVVAELPRRGLAVGSAAMTIPVAAALLISGGAVHSATVPPVRAAVVEQRMDPAAAKVDFPPSQGCEVELTATTSPPCLFGNTASKDRIVLIGDSHAGQWFSAAERIASRRGWALEVLTKPGCPLAAIKVVDPRLGREYRECDSWREYAFKRLADGPAPRLIVMASLNSYAPNARTLKVGWEKSLAKLRAIGPPLVYVRTLPVPGLDVPLCLSGKSPDECAFPRKEALRPDVLAEEIAARRWPGMSTVDVTPLLCPGDGERCPAVLDGVVLYRDDAHITDHLAERLAPRVERDLEDLDLIPTVL</sequence>
<accession>A0A919REG2</accession>
<evidence type="ECO:0000313" key="5">
    <source>
        <dbReference type="Proteomes" id="UP000606172"/>
    </source>
</evidence>
<feature type="transmembrane region" description="Helical" evidence="1">
    <location>
        <begin position="7"/>
        <end position="25"/>
    </location>
</feature>
<feature type="transmembrane region" description="Helical" evidence="1">
    <location>
        <begin position="328"/>
        <end position="346"/>
    </location>
</feature>
<keyword evidence="4" id="KW-0808">Transferase</keyword>
<keyword evidence="1" id="KW-0472">Membrane</keyword>
<dbReference type="PANTHER" id="PTHR23028">
    <property type="entry name" value="ACETYLTRANSFERASE"/>
    <property type="match status" value="1"/>
</dbReference>
<feature type="transmembrane region" description="Helical" evidence="1">
    <location>
        <begin position="267"/>
        <end position="285"/>
    </location>
</feature>
<feature type="transmembrane region" description="Helical" evidence="1">
    <location>
        <begin position="165"/>
        <end position="182"/>
    </location>
</feature>
<feature type="transmembrane region" description="Helical" evidence="1">
    <location>
        <begin position="72"/>
        <end position="92"/>
    </location>
</feature>
<feature type="domain" description="SGNH" evidence="3">
    <location>
        <begin position="429"/>
        <end position="646"/>
    </location>
</feature>
<evidence type="ECO:0000259" key="2">
    <source>
        <dbReference type="Pfam" id="PF01757"/>
    </source>
</evidence>
<dbReference type="Pfam" id="PF01757">
    <property type="entry name" value="Acyl_transf_3"/>
    <property type="match status" value="1"/>
</dbReference>
<keyword evidence="1" id="KW-0812">Transmembrane</keyword>
<dbReference type="EMBL" id="BOOW01000014">
    <property type="protein sequence ID" value="GII92197.1"/>
    <property type="molecule type" value="Genomic_DNA"/>
</dbReference>
<feature type="transmembrane region" description="Helical" evidence="1">
    <location>
        <begin position="144"/>
        <end position="160"/>
    </location>
</feature>
<dbReference type="InterPro" id="IPR050879">
    <property type="entry name" value="Acyltransferase_3"/>
</dbReference>
<feature type="transmembrane region" description="Helical" evidence="1">
    <location>
        <begin position="31"/>
        <end position="51"/>
    </location>
</feature>
<dbReference type="InterPro" id="IPR043968">
    <property type="entry name" value="SGNH"/>
</dbReference>
<feature type="transmembrane region" description="Helical" evidence="1">
    <location>
        <begin position="239"/>
        <end position="261"/>
    </location>
</feature>
<reference evidence="4" key="1">
    <citation type="submission" date="2021-01" db="EMBL/GenBank/DDBJ databases">
        <title>Whole genome shotgun sequence of Sinosporangium siamense NBRC 109515.</title>
        <authorList>
            <person name="Komaki H."/>
            <person name="Tamura T."/>
        </authorList>
    </citation>
    <scope>NUCLEOTIDE SEQUENCE</scope>
    <source>
        <strain evidence="4">NBRC 109515</strain>
    </source>
</reference>
<feature type="transmembrane region" description="Helical" evidence="1">
    <location>
        <begin position="367"/>
        <end position="389"/>
    </location>
</feature>
<evidence type="ECO:0000256" key="1">
    <source>
        <dbReference type="SAM" id="Phobius"/>
    </source>
</evidence>
<dbReference type="Pfam" id="PF19040">
    <property type="entry name" value="SGNH"/>
    <property type="match status" value="1"/>
</dbReference>
<organism evidence="4 5">
    <name type="scientific">Sinosporangium siamense</name>
    <dbReference type="NCBI Taxonomy" id="1367973"/>
    <lineage>
        <taxon>Bacteria</taxon>
        <taxon>Bacillati</taxon>
        <taxon>Actinomycetota</taxon>
        <taxon>Actinomycetes</taxon>
        <taxon>Streptosporangiales</taxon>
        <taxon>Streptosporangiaceae</taxon>
        <taxon>Sinosporangium</taxon>
    </lineage>
</organism>
<dbReference type="GO" id="GO:0016747">
    <property type="term" value="F:acyltransferase activity, transferring groups other than amino-acyl groups"/>
    <property type="evidence" value="ECO:0007669"/>
    <property type="project" value="InterPro"/>
</dbReference>
<keyword evidence="5" id="KW-1185">Reference proteome</keyword>
<dbReference type="Proteomes" id="UP000606172">
    <property type="component" value="Unassembled WGS sequence"/>
</dbReference>
<evidence type="ECO:0000313" key="4">
    <source>
        <dbReference type="EMBL" id="GII92197.1"/>
    </source>
</evidence>
<protein>
    <submittedName>
        <fullName evidence="4">Acyltransferase</fullName>
    </submittedName>
</protein>
<proteinExistence type="predicted"/>
<dbReference type="AlphaFoldDB" id="A0A919REG2"/>
<feature type="domain" description="Acyltransferase 3" evidence="2">
    <location>
        <begin position="6"/>
        <end position="345"/>
    </location>
</feature>